<feature type="domain" description="Nitrite/Sulfite reductase ferredoxin-like" evidence="7">
    <location>
        <begin position="251"/>
        <end position="310"/>
    </location>
</feature>
<dbReference type="NCBIfam" id="TIGR02435">
    <property type="entry name" value="CobG"/>
    <property type="match status" value="1"/>
</dbReference>
<evidence type="ECO:0000259" key="7">
    <source>
        <dbReference type="Pfam" id="PF03460"/>
    </source>
</evidence>
<dbReference type="GO" id="GO:0046872">
    <property type="term" value="F:metal ion binding"/>
    <property type="evidence" value="ECO:0007669"/>
    <property type="project" value="UniProtKB-KW"/>
</dbReference>
<dbReference type="SUPFAM" id="SSF55124">
    <property type="entry name" value="Nitrite/Sulfite reductase N-terminal domain-like"/>
    <property type="match status" value="2"/>
</dbReference>
<reference evidence="8" key="1">
    <citation type="submission" date="2016-07" db="EMBL/GenBank/DDBJ databases">
        <title>Microvirga ossetica sp. nov. a new species of rhizobia isolated from root nodules of the legume species Vicia alpestris Steven originated from North Ossetia region in the Caucasus.</title>
        <authorList>
            <person name="Safronova V.I."/>
            <person name="Kuznetsova I.G."/>
            <person name="Sazanova A.L."/>
            <person name="Belimov A."/>
            <person name="Andronov E."/>
            <person name="Osledkin Y.S."/>
            <person name="Onishchuk O.P."/>
            <person name="Kurchak O.N."/>
            <person name="Shaposhnikov A.I."/>
            <person name="Willems A."/>
            <person name="Tikhonovich I.A."/>
        </authorList>
    </citation>
    <scope>NUCLEOTIDE SEQUENCE [LARGE SCALE GENOMIC DNA]</scope>
    <source>
        <strain evidence="8">V5/3M</strain>
    </source>
</reference>
<keyword evidence="2" id="KW-0349">Heme</keyword>
<dbReference type="EMBL" id="CP016616">
    <property type="protein sequence ID" value="ANY80745.1"/>
    <property type="molecule type" value="Genomic_DNA"/>
</dbReference>
<feature type="domain" description="Nitrite/Sulfite reductase ferredoxin-like" evidence="7">
    <location>
        <begin position="19"/>
        <end position="84"/>
    </location>
</feature>
<keyword evidence="5" id="KW-0408">Iron</keyword>
<name>A0A1B2EL86_9HYPH</name>
<dbReference type="InterPro" id="IPR036136">
    <property type="entry name" value="Nit/Sulf_reduc_fer-like_dom_sf"/>
</dbReference>
<dbReference type="InterPro" id="IPR045854">
    <property type="entry name" value="NO2/SO3_Rdtase_4Fe4S_sf"/>
</dbReference>
<dbReference type="Gene3D" id="3.90.480.20">
    <property type="match status" value="2"/>
</dbReference>
<dbReference type="InterPro" id="IPR051329">
    <property type="entry name" value="NIR_SIR_4Fe-4S"/>
</dbReference>
<dbReference type="PROSITE" id="PS00365">
    <property type="entry name" value="NIR_SIR"/>
    <property type="match status" value="1"/>
</dbReference>
<sequence length="433" mass="45994">MSAHPVSERRRGWCPGVRRPMETGDGLLVRLHPFAGRLTADRARLIAEAAREFGNGHLDITARANLQIRGVSDETYPGLLALLEREGLVEPEGEGPNRLTIVSPLAGLDLIDHCDALALAQAIEDRAGRLDGLPAKFFVAVDGGGLMPLDPIGADLHLVATREDYAIAFDSAASKGLHWIGATSPACAAEAVLPILADFAEMRLKGRTQARRLRDLEPVLVAELAASAELASAIPPIERPAAPRAGSFQMRHGHAVLLALPFGRCSTAQLDQAVEWSERFGQGEIRLSFTRGILLPGIAGEHVLTLLAEASRAGFIIDPDDPRLSLIACPGKPDCGSALTVAPADALRLASTCSDLLRQGTVVHVSGCPKGCAHPGGADLTLVGRDDGRYDVVPSGTTRDASSLHLSVDEIMTRLLPTKTSADLHRAFPENMR</sequence>
<organism evidence="8">
    <name type="scientific">Microvirga ossetica</name>
    <dbReference type="NCBI Taxonomy" id="1882682"/>
    <lineage>
        <taxon>Bacteria</taxon>
        <taxon>Pseudomonadati</taxon>
        <taxon>Pseudomonadota</taxon>
        <taxon>Alphaproteobacteria</taxon>
        <taxon>Hyphomicrobiales</taxon>
        <taxon>Methylobacteriaceae</taxon>
        <taxon>Microvirga</taxon>
    </lineage>
</organism>
<dbReference type="PRINTS" id="PR00397">
    <property type="entry name" value="SIROHAEM"/>
</dbReference>
<keyword evidence="6" id="KW-0411">Iron-sulfur</keyword>
<keyword evidence="1" id="KW-0004">4Fe-4S</keyword>
<dbReference type="RefSeq" id="WP_099511815.1">
    <property type="nucleotide sequence ID" value="NZ_CP016616.1"/>
</dbReference>
<evidence type="ECO:0000313" key="8">
    <source>
        <dbReference type="EMBL" id="ANY80745.1"/>
    </source>
</evidence>
<evidence type="ECO:0000256" key="4">
    <source>
        <dbReference type="ARBA" id="ARBA00023002"/>
    </source>
</evidence>
<dbReference type="PANTHER" id="PTHR32439:SF9">
    <property type="entry name" value="BLR3264 PROTEIN"/>
    <property type="match status" value="1"/>
</dbReference>
<dbReference type="GO" id="GO:0051539">
    <property type="term" value="F:4 iron, 4 sulfur cluster binding"/>
    <property type="evidence" value="ECO:0007669"/>
    <property type="project" value="UniProtKB-KW"/>
</dbReference>
<dbReference type="Gene3D" id="3.30.413.10">
    <property type="entry name" value="Sulfite Reductase Hemoprotein, domain 1"/>
    <property type="match status" value="1"/>
</dbReference>
<dbReference type="GO" id="GO:0020037">
    <property type="term" value="F:heme binding"/>
    <property type="evidence" value="ECO:0007669"/>
    <property type="project" value="InterPro"/>
</dbReference>
<dbReference type="PANTHER" id="PTHR32439">
    <property type="entry name" value="FERREDOXIN--NITRITE REDUCTASE, CHLOROPLASTIC"/>
    <property type="match status" value="1"/>
</dbReference>
<dbReference type="InterPro" id="IPR012798">
    <property type="entry name" value="Cbl_synth_CobG-like"/>
</dbReference>
<evidence type="ECO:0000256" key="5">
    <source>
        <dbReference type="ARBA" id="ARBA00023004"/>
    </source>
</evidence>
<protein>
    <submittedName>
        <fullName evidence="8">Precorrin-3B synthase</fullName>
    </submittedName>
</protein>
<keyword evidence="3" id="KW-0479">Metal-binding</keyword>
<evidence type="ECO:0000256" key="1">
    <source>
        <dbReference type="ARBA" id="ARBA00022485"/>
    </source>
</evidence>
<proteinExistence type="predicted"/>
<accession>A0A1B2EL86</accession>
<dbReference type="SUPFAM" id="SSF56014">
    <property type="entry name" value="Nitrite and sulphite reductase 4Fe-4S domain-like"/>
    <property type="match status" value="2"/>
</dbReference>
<dbReference type="GO" id="GO:0016491">
    <property type="term" value="F:oxidoreductase activity"/>
    <property type="evidence" value="ECO:0007669"/>
    <property type="project" value="UniProtKB-KW"/>
</dbReference>
<evidence type="ECO:0000256" key="2">
    <source>
        <dbReference type="ARBA" id="ARBA00022617"/>
    </source>
</evidence>
<gene>
    <name evidence="8" type="ORF">BB934_23010</name>
</gene>
<dbReference type="InterPro" id="IPR005117">
    <property type="entry name" value="NiRdtase/SiRdtase_haem-b_fer"/>
</dbReference>
<evidence type="ECO:0000256" key="3">
    <source>
        <dbReference type="ARBA" id="ARBA00022723"/>
    </source>
</evidence>
<keyword evidence="4" id="KW-0560">Oxidoreductase</keyword>
<dbReference type="Pfam" id="PF03460">
    <property type="entry name" value="NIR_SIR_ferr"/>
    <property type="match status" value="2"/>
</dbReference>
<evidence type="ECO:0000256" key="6">
    <source>
        <dbReference type="ARBA" id="ARBA00023014"/>
    </source>
</evidence>
<dbReference type="InterPro" id="IPR006066">
    <property type="entry name" value="NO2/SO3_Rdtase_FeS/sirohaem_BS"/>
</dbReference>
<dbReference type="OrthoDB" id="7459360at2"/>
<dbReference type="AlphaFoldDB" id="A0A1B2EL86"/>
<dbReference type="KEGG" id="moc:BB934_23010"/>